<comment type="catalytic activity">
    <reaction evidence="1">
        <text>ATP + protein L-histidine = ADP + protein N-phospho-L-histidine.</text>
        <dbReference type="EC" id="2.7.13.3"/>
    </reaction>
</comment>
<dbReference type="RefSeq" id="WP_230609351.1">
    <property type="nucleotide sequence ID" value="NZ_JAJNAG010000016.1"/>
</dbReference>
<keyword evidence="4" id="KW-0067">ATP-binding</keyword>
<comment type="caution">
    <text evidence="4">The sequence shown here is derived from an EMBL/GenBank/DDBJ whole genome shotgun (WGS) entry which is preliminary data.</text>
</comment>
<feature type="domain" description="Histidine kinase/HSP90-like ATPase" evidence="3">
    <location>
        <begin position="3"/>
        <end position="46"/>
    </location>
</feature>
<dbReference type="InterPro" id="IPR004358">
    <property type="entry name" value="Sig_transdc_His_kin-like_C"/>
</dbReference>
<dbReference type="GO" id="GO:0005524">
    <property type="term" value="F:ATP binding"/>
    <property type="evidence" value="ECO:0007669"/>
    <property type="project" value="UniProtKB-KW"/>
</dbReference>
<dbReference type="AlphaFoldDB" id="A0A9X1MXS0"/>
<evidence type="ECO:0000313" key="5">
    <source>
        <dbReference type="Proteomes" id="UP001139171"/>
    </source>
</evidence>
<accession>A0A9X1MXS0</accession>
<dbReference type="EMBL" id="JAJNAG010000016">
    <property type="protein sequence ID" value="MCD1126135.1"/>
    <property type="molecule type" value="Genomic_DNA"/>
</dbReference>
<protein>
    <recommendedName>
        <fullName evidence="2">histidine kinase</fullName>
        <ecNumber evidence="2">2.7.13.3</ecNumber>
    </recommendedName>
</protein>
<dbReference type="InterPro" id="IPR003594">
    <property type="entry name" value="HATPase_dom"/>
</dbReference>
<sequence length="48" mass="5104">MDSARSSNESTGLGLAPVKSIVALHNDTIWVESEVGHGSRFVMSFPSV</sequence>
<dbReference type="PRINTS" id="PR00344">
    <property type="entry name" value="BCTRLSENSOR"/>
</dbReference>
<dbReference type="Proteomes" id="UP001139171">
    <property type="component" value="Unassembled WGS sequence"/>
</dbReference>
<keyword evidence="5" id="KW-1185">Reference proteome</keyword>
<dbReference type="Pfam" id="PF02518">
    <property type="entry name" value="HATPase_c"/>
    <property type="match status" value="1"/>
</dbReference>
<proteinExistence type="predicted"/>
<dbReference type="GO" id="GO:0004673">
    <property type="term" value="F:protein histidine kinase activity"/>
    <property type="evidence" value="ECO:0007669"/>
    <property type="project" value="UniProtKB-EC"/>
</dbReference>
<reference evidence="4" key="1">
    <citation type="submission" date="2021-11" db="EMBL/GenBank/DDBJ databases">
        <title>Jinshanibacter sp. isolated from one year old Eriocheir sinensis.</title>
        <authorList>
            <person name="Li J.-Y."/>
            <person name="He W."/>
            <person name="Gao T.-H."/>
        </authorList>
    </citation>
    <scope>NUCLEOTIDE SEQUENCE</scope>
    <source>
        <strain evidence="4">LJY008</strain>
    </source>
</reference>
<dbReference type="Gene3D" id="3.30.565.10">
    <property type="entry name" value="Histidine kinase-like ATPase, C-terminal domain"/>
    <property type="match status" value="1"/>
</dbReference>
<evidence type="ECO:0000256" key="2">
    <source>
        <dbReference type="ARBA" id="ARBA00012438"/>
    </source>
</evidence>
<dbReference type="EC" id="2.7.13.3" evidence="2"/>
<evidence type="ECO:0000259" key="3">
    <source>
        <dbReference type="Pfam" id="PF02518"/>
    </source>
</evidence>
<evidence type="ECO:0000256" key="1">
    <source>
        <dbReference type="ARBA" id="ARBA00000085"/>
    </source>
</evidence>
<dbReference type="SUPFAM" id="SSF55874">
    <property type="entry name" value="ATPase domain of HSP90 chaperone/DNA topoisomerase II/histidine kinase"/>
    <property type="match status" value="1"/>
</dbReference>
<organism evidence="4 5">
    <name type="scientific">Limnobaculum eriocheiris</name>
    <dbReference type="NCBI Taxonomy" id="2897391"/>
    <lineage>
        <taxon>Bacteria</taxon>
        <taxon>Pseudomonadati</taxon>
        <taxon>Pseudomonadota</taxon>
        <taxon>Gammaproteobacteria</taxon>
        <taxon>Enterobacterales</taxon>
        <taxon>Budviciaceae</taxon>
        <taxon>Limnobaculum</taxon>
    </lineage>
</organism>
<keyword evidence="4" id="KW-0547">Nucleotide-binding</keyword>
<gene>
    <name evidence="4" type="ORF">LPW36_08995</name>
</gene>
<evidence type="ECO:0000313" key="4">
    <source>
        <dbReference type="EMBL" id="MCD1126135.1"/>
    </source>
</evidence>
<dbReference type="InterPro" id="IPR036890">
    <property type="entry name" value="HATPase_C_sf"/>
</dbReference>
<name>A0A9X1MXS0_9GAMM</name>